<evidence type="ECO:0000256" key="1">
    <source>
        <dbReference type="SAM" id="MobiDB-lite"/>
    </source>
</evidence>
<keyword evidence="2" id="KW-0732">Signal</keyword>
<accession>A0ABV4UYZ6</accession>
<feature type="region of interest" description="Disordered" evidence="1">
    <location>
        <begin position="287"/>
        <end position="310"/>
    </location>
</feature>
<evidence type="ECO:0000313" key="3">
    <source>
        <dbReference type="EMBL" id="MFB0842356.1"/>
    </source>
</evidence>
<dbReference type="PROSITE" id="PS51257">
    <property type="entry name" value="PROKAR_LIPOPROTEIN"/>
    <property type="match status" value="1"/>
</dbReference>
<proteinExistence type="predicted"/>
<name>A0ABV4UYZ6_9BACL</name>
<gene>
    <name evidence="3" type="ORF">ACEU3E_09255</name>
</gene>
<comment type="caution">
    <text evidence="3">The sequence shown here is derived from an EMBL/GenBank/DDBJ whole genome shotgun (WGS) entry which is preliminary data.</text>
</comment>
<dbReference type="RefSeq" id="WP_373950215.1">
    <property type="nucleotide sequence ID" value="NZ_JBHDLN010000004.1"/>
</dbReference>
<dbReference type="Proteomes" id="UP001575622">
    <property type="component" value="Unassembled WGS sequence"/>
</dbReference>
<dbReference type="Pfam" id="PF12889">
    <property type="entry name" value="DUF3829"/>
    <property type="match status" value="1"/>
</dbReference>
<organism evidence="3 4">
    <name type="scientific">Paenibacillus oleatilyticus</name>
    <dbReference type="NCBI Taxonomy" id="2594886"/>
    <lineage>
        <taxon>Bacteria</taxon>
        <taxon>Bacillati</taxon>
        <taxon>Bacillota</taxon>
        <taxon>Bacilli</taxon>
        <taxon>Bacillales</taxon>
        <taxon>Paenibacillaceae</taxon>
        <taxon>Paenibacillus</taxon>
    </lineage>
</organism>
<keyword evidence="4" id="KW-1185">Reference proteome</keyword>
<sequence>MNKVRLFLTLILLSALIAACGGPRPMAATEPEKERAYWAMKDYIDSHLIEKVLSDYFKNLGDGEQPVIPKDFDYKMRSFSTYKGSRTNKTELLDRSLSYVDKKPVFPTVDPIVIRMRPVINELKAALAEAYDYYEMKNYVDDNFAKGKELHARIRQAWTAFYPIREEFSAAMRNLGAELRKAHLESYTSDKQDFRYSTLKLVVDAEAMSAELSRQGITADNVLDLDMNAFKPKYDVLVEDLKIVTQQYQVMVDKDSSDKYKYEKYVNAAKEVKAAASELVERVNKQEKVEKVPSPNDYQYPSGTPEKFSSKVGSVASEYEHIF</sequence>
<reference evidence="3 4" key="1">
    <citation type="submission" date="2024-09" db="EMBL/GenBank/DDBJ databases">
        <authorList>
            <person name="Makale K.P.P."/>
            <person name="Makhzoum A."/>
            <person name="Rantong G."/>
            <person name="Rahube T.O."/>
        </authorList>
    </citation>
    <scope>NUCLEOTIDE SEQUENCE [LARGE SCALE GENOMIC DNA]</scope>
    <source>
        <strain evidence="3 4">KM_D13</strain>
    </source>
</reference>
<feature type="signal peptide" evidence="2">
    <location>
        <begin position="1"/>
        <end position="27"/>
    </location>
</feature>
<feature type="chain" id="PRO_5045574279" evidence="2">
    <location>
        <begin position="28"/>
        <end position="323"/>
    </location>
</feature>
<evidence type="ECO:0000256" key="2">
    <source>
        <dbReference type="SAM" id="SignalP"/>
    </source>
</evidence>
<evidence type="ECO:0000313" key="4">
    <source>
        <dbReference type="Proteomes" id="UP001575622"/>
    </source>
</evidence>
<dbReference type="EMBL" id="JBHDLN010000004">
    <property type="protein sequence ID" value="MFB0842356.1"/>
    <property type="molecule type" value="Genomic_DNA"/>
</dbReference>
<dbReference type="InterPro" id="IPR024291">
    <property type="entry name" value="DUF3829"/>
</dbReference>
<protein>
    <submittedName>
        <fullName evidence="3">DUF3829 domain-containing protein</fullName>
    </submittedName>
</protein>